<dbReference type="Proteomes" id="UP000887569">
    <property type="component" value="Unplaced"/>
</dbReference>
<protein>
    <submittedName>
        <fullName evidence="2">RING-type domain-containing protein</fullName>
    </submittedName>
</protein>
<dbReference type="WBParaSite" id="PgR059_g003_t03">
    <property type="protein sequence ID" value="PgR059_g003_t03"/>
    <property type="gene ID" value="PgR059_g003"/>
</dbReference>
<name>A0A915BTA1_PARUN</name>
<reference evidence="2" key="1">
    <citation type="submission" date="2022-11" db="UniProtKB">
        <authorList>
            <consortium name="WormBaseParasite"/>
        </authorList>
    </citation>
    <scope>IDENTIFICATION</scope>
</reference>
<proteinExistence type="predicted"/>
<keyword evidence="1" id="KW-1185">Reference proteome</keyword>
<sequence length="31" mass="3429">LSAVQNVGNLNSMTSRGYFFAEKSSMKAARY</sequence>
<dbReference type="AlphaFoldDB" id="A0A915BTA1"/>
<organism evidence="1 2">
    <name type="scientific">Parascaris univalens</name>
    <name type="common">Nematode worm</name>
    <dbReference type="NCBI Taxonomy" id="6257"/>
    <lineage>
        <taxon>Eukaryota</taxon>
        <taxon>Metazoa</taxon>
        <taxon>Ecdysozoa</taxon>
        <taxon>Nematoda</taxon>
        <taxon>Chromadorea</taxon>
        <taxon>Rhabditida</taxon>
        <taxon>Spirurina</taxon>
        <taxon>Ascaridomorpha</taxon>
        <taxon>Ascaridoidea</taxon>
        <taxon>Ascarididae</taxon>
        <taxon>Parascaris</taxon>
    </lineage>
</organism>
<evidence type="ECO:0000313" key="1">
    <source>
        <dbReference type="Proteomes" id="UP000887569"/>
    </source>
</evidence>
<evidence type="ECO:0000313" key="2">
    <source>
        <dbReference type="WBParaSite" id="PgR059_g003_t03"/>
    </source>
</evidence>
<accession>A0A915BTA1</accession>